<comment type="caution">
    <text evidence="4">The sequence shown here is derived from an EMBL/GenBank/DDBJ whole genome shotgun (WGS) entry which is preliminary data.</text>
</comment>
<name>A0AAN7TQU9_9MYCE</name>
<evidence type="ECO:0000256" key="2">
    <source>
        <dbReference type="ARBA" id="ARBA00022801"/>
    </source>
</evidence>
<organism evidence="4 5">
    <name type="scientific">Dictyostelium firmibasis</name>
    <dbReference type="NCBI Taxonomy" id="79012"/>
    <lineage>
        <taxon>Eukaryota</taxon>
        <taxon>Amoebozoa</taxon>
        <taxon>Evosea</taxon>
        <taxon>Eumycetozoa</taxon>
        <taxon>Dictyostelia</taxon>
        <taxon>Dictyosteliales</taxon>
        <taxon>Dictyosteliaceae</taxon>
        <taxon>Dictyostelium</taxon>
    </lineage>
</organism>
<dbReference type="Gene3D" id="3.60.110.10">
    <property type="entry name" value="Carbon-nitrogen hydrolase"/>
    <property type="match status" value="1"/>
</dbReference>
<sequence>MFRGLINSFKNTSKLHSTTFFNSNNCSRSFVHISQQLRKVHLMADKEKVFKFAGIQLLCGDNKEENVQNAIKHIDEAAKNGAKLISLPECFNSPYSTATFEKYSESEEGETVKKLSEAAKRNQIFLIGGSIPEIDKETGKIYNTCFIFNDKGEMIKKHRKIHLFDIDVPNKIRFKESETLTPGDSFSVVDIGYCKVGVAICYDIRFPELAMLYSKMGAKFLVYPGAFNMVTGPAHWELLQRGRAVDNQVFVAAISPARNPSSTYQAWGHSTIVNPWGTILATTDEHQSIIYSDIDLNTLNETRSSIPIYSQKRTDLYKLDSINPINPI</sequence>
<reference evidence="4 5" key="1">
    <citation type="submission" date="2023-11" db="EMBL/GenBank/DDBJ databases">
        <title>Dfirmibasis_genome.</title>
        <authorList>
            <person name="Edelbroek B."/>
            <person name="Kjellin J."/>
            <person name="Jerlstrom-Hultqvist J."/>
            <person name="Soderbom F."/>
        </authorList>
    </citation>
    <scope>NUCLEOTIDE SEQUENCE [LARGE SCALE GENOMIC DNA]</scope>
    <source>
        <strain evidence="4 5">TNS-C-14</strain>
    </source>
</reference>
<dbReference type="Proteomes" id="UP001344447">
    <property type="component" value="Unassembled WGS sequence"/>
</dbReference>
<dbReference type="PROSITE" id="PS50263">
    <property type="entry name" value="CN_HYDROLASE"/>
    <property type="match status" value="1"/>
</dbReference>
<dbReference type="GO" id="GO:0005739">
    <property type="term" value="C:mitochondrion"/>
    <property type="evidence" value="ECO:0007669"/>
    <property type="project" value="TreeGrafter"/>
</dbReference>
<dbReference type="Pfam" id="PF00795">
    <property type="entry name" value="CN_hydrolase"/>
    <property type="match status" value="1"/>
</dbReference>
<dbReference type="InterPro" id="IPR001110">
    <property type="entry name" value="UPF0012_CS"/>
</dbReference>
<evidence type="ECO:0000259" key="3">
    <source>
        <dbReference type="PROSITE" id="PS50263"/>
    </source>
</evidence>
<dbReference type="InterPro" id="IPR003010">
    <property type="entry name" value="C-N_Hydrolase"/>
</dbReference>
<dbReference type="SUPFAM" id="SSF56317">
    <property type="entry name" value="Carbon-nitrogen hydrolase"/>
    <property type="match status" value="1"/>
</dbReference>
<dbReference type="EMBL" id="JAVFKY010000003">
    <property type="protein sequence ID" value="KAK5578642.1"/>
    <property type="molecule type" value="Genomic_DNA"/>
</dbReference>
<proteinExistence type="inferred from homology"/>
<evidence type="ECO:0000313" key="4">
    <source>
        <dbReference type="EMBL" id="KAK5578642.1"/>
    </source>
</evidence>
<dbReference type="PANTHER" id="PTHR23088">
    <property type="entry name" value="NITRILASE-RELATED"/>
    <property type="match status" value="1"/>
</dbReference>
<gene>
    <name evidence="4" type="ORF">RB653_008314</name>
</gene>
<evidence type="ECO:0000313" key="5">
    <source>
        <dbReference type="Proteomes" id="UP001344447"/>
    </source>
</evidence>
<dbReference type="PANTHER" id="PTHR23088:SF30">
    <property type="entry name" value="OMEGA-AMIDASE NIT2"/>
    <property type="match status" value="1"/>
</dbReference>
<keyword evidence="5" id="KW-1185">Reference proteome</keyword>
<dbReference type="GO" id="GO:0006541">
    <property type="term" value="P:glutamine metabolic process"/>
    <property type="evidence" value="ECO:0007669"/>
    <property type="project" value="TreeGrafter"/>
</dbReference>
<protein>
    <recommendedName>
        <fullName evidence="3">CN hydrolase domain-containing protein</fullName>
    </recommendedName>
</protein>
<comment type="similarity">
    <text evidence="1">Belongs to the carbon-nitrogen hydrolase superfamily. NIT1/NIT2 family.</text>
</comment>
<dbReference type="CDD" id="cd07572">
    <property type="entry name" value="nit"/>
    <property type="match status" value="1"/>
</dbReference>
<dbReference type="InterPro" id="IPR045254">
    <property type="entry name" value="Nit1/2_C-N_Hydrolase"/>
</dbReference>
<dbReference type="AlphaFoldDB" id="A0AAN7TQU9"/>
<dbReference type="GO" id="GO:0050152">
    <property type="term" value="F:omega-amidase activity"/>
    <property type="evidence" value="ECO:0007669"/>
    <property type="project" value="TreeGrafter"/>
</dbReference>
<dbReference type="PROSITE" id="PS01227">
    <property type="entry name" value="UPF0012"/>
    <property type="match status" value="1"/>
</dbReference>
<feature type="domain" description="CN hydrolase" evidence="3">
    <location>
        <begin position="50"/>
        <end position="296"/>
    </location>
</feature>
<keyword evidence="2" id="KW-0378">Hydrolase</keyword>
<dbReference type="GO" id="GO:0006107">
    <property type="term" value="P:oxaloacetate metabolic process"/>
    <property type="evidence" value="ECO:0007669"/>
    <property type="project" value="TreeGrafter"/>
</dbReference>
<dbReference type="InterPro" id="IPR036526">
    <property type="entry name" value="C-N_Hydrolase_sf"/>
</dbReference>
<accession>A0AAN7TQU9</accession>
<dbReference type="FunFam" id="3.60.110.10:FF:000002">
    <property type="entry name" value="Nitrilase family member 2"/>
    <property type="match status" value="1"/>
</dbReference>
<evidence type="ECO:0000256" key="1">
    <source>
        <dbReference type="ARBA" id="ARBA00010613"/>
    </source>
</evidence>
<dbReference type="GO" id="GO:0006528">
    <property type="term" value="P:asparagine metabolic process"/>
    <property type="evidence" value="ECO:0007669"/>
    <property type="project" value="TreeGrafter"/>
</dbReference>